<feature type="region of interest" description="Disordered" evidence="1">
    <location>
        <begin position="67"/>
        <end position="120"/>
    </location>
</feature>
<dbReference type="AlphaFoldDB" id="A0A5Q0UFV3"/>
<keyword evidence="3" id="KW-1185">Reference proteome</keyword>
<dbReference type="GeneID" id="42364554"/>
<dbReference type="Proteomes" id="UP000377803">
    <property type="component" value="Chromosome"/>
</dbReference>
<proteinExistence type="predicted"/>
<name>A0A5Q0UFV3_9ARCH</name>
<evidence type="ECO:0000313" key="3">
    <source>
        <dbReference type="Proteomes" id="UP000377803"/>
    </source>
</evidence>
<dbReference type="KEGG" id="ncon:LC1Nh_0173"/>
<accession>A0A5Q0UFV3</accession>
<gene>
    <name evidence="2" type="ORF">LC1Nh_0173</name>
</gene>
<dbReference type="RefSeq" id="WP_153549818.1">
    <property type="nucleotide sequence ID" value="NZ_CP040089.1"/>
</dbReference>
<reference evidence="3" key="1">
    <citation type="submission" date="2019-05" db="EMBL/GenBank/DDBJ databases">
        <title>Candidatus Nanohalobium constans, a novel model system to study the DPANN nano-sized archaea: genomic and physiological characterization of a nanoarchaeon co-cultured with its chitinotrophic host.</title>
        <authorList>
            <person name="La Cono V."/>
            <person name="Arcadi E."/>
            <person name="Crisafi F."/>
            <person name="Denaro R."/>
            <person name="La Spada G."/>
            <person name="Messina E."/>
            <person name="Smedile F."/>
            <person name="Toshchakov S.V."/>
            <person name="Shevchenko M.A."/>
            <person name="Golyshin P.N."/>
            <person name="Golyshina O.V."/>
            <person name="Ferrer M."/>
            <person name="Rohde M."/>
            <person name="Mushegian A."/>
            <person name="Sorokin D.Y."/>
            <person name="Giuliano L."/>
            <person name="Yakimov M.M."/>
        </authorList>
    </citation>
    <scope>NUCLEOTIDE SEQUENCE [LARGE SCALE GENOMIC DNA]</scope>
    <source>
        <strain evidence="3">LC1Nh</strain>
    </source>
</reference>
<sequence>MPDQDQLYVKLEGHEDLRQELHSINHIVKNVEEASQVLEEIRSVKQKTIQNIQENILELNQRIENIHSEMPNVEDQELSADISPSQNSSDGNSETGEIDQSVNQLHDQLQTLKDELQELD</sequence>
<feature type="compositionally biased region" description="Polar residues" evidence="1">
    <location>
        <begin position="82"/>
        <end position="111"/>
    </location>
</feature>
<evidence type="ECO:0000313" key="2">
    <source>
        <dbReference type="EMBL" id="QGA80080.1"/>
    </source>
</evidence>
<protein>
    <submittedName>
        <fullName evidence="2">Chromosome segregation ATPase</fullName>
    </submittedName>
</protein>
<organism evidence="2 3">
    <name type="scientific">Candidatus Nanohalobium constans</name>
    <dbReference type="NCBI Taxonomy" id="2565781"/>
    <lineage>
        <taxon>Archaea</taxon>
        <taxon>Candidatus Nanohalarchaeota</taxon>
        <taxon>Candidatus Nanohalobia</taxon>
        <taxon>Candidatus Nanohalobiales</taxon>
        <taxon>Candidatus Nanohalobiaceae</taxon>
        <taxon>Candidatus Nanohalobium</taxon>
    </lineage>
</organism>
<evidence type="ECO:0000256" key="1">
    <source>
        <dbReference type="SAM" id="MobiDB-lite"/>
    </source>
</evidence>
<dbReference type="EMBL" id="CP040089">
    <property type="protein sequence ID" value="QGA80080.1"/>
    <property type="molecule type" value="Genomic_DNA"/>
</dbReference>